<gene>
    <name evidence="2" type="ORF">NCTC12961_02417</name>
</gene>
<feature type="signal peptide" evidence="1">
    <location>
        <begin position="1"/>
        <end position="22"/>
    </location>
</feature>
<proteinExistence type="predicted"/>
<organism evidence="2 3">
    <name type="scientific">Serratia plymuthica</name>
    <dbReference type="NCBI Taxonomy" id="82996"/>
    <lineage>
        <taxon>Bacteria</taxon>
        <taxon>Pseudomonadati</taxon>
        <taxon>Pseudomonadota</taxon>
        <taxon>Gammaproteobacteria</taxon>
        <taxon>Enterobacterales</taxon>
        <taxon>Yersiniaceae</taxon>
        <taxon>Serratia</taxon>
    </lineage>
</organism>
<keyword evidence="1" id="KW-0732">Signal</keyword>
<accession>A0A2X4UG27</accession>
<feature type="chain" id="PRO_5015938108" evidence="1">
    <location>
        <begin position="23"/>
        <end position="60"/>
    </location>
</feature>
<evidence type="ECO:0000256" key="1">
    <source>
        <dbReference type="SAM" id="SignalP"/>
    </source>
</evidence>
<evidence type="ECO:0000313" key="3">
    <source>
        <dbReference type="Proteomes" id="UP000248897"/>
    </source>
</evidence>
<sequence>MKLKKLIVTSVLMCMLPASVLAKDIKIGVSMAYFDDNFLTIPAPVNAEQNEGGRQRQRSV</sequence>
<protein>
    <submittedName>
        <fullName evidence="2">Uncharacterized protein</fullName>
    </submittedName>
</protein>
<dbReference type="EMBL" id="LS483469">
    <property type="protein sequence ID" value="SQI37619.1"/>
    <property type="molecule type" value="Genomic_DNA"/>
</dbReference>
<name>A0A2X4UG27_SERPL</name>
<dbReference type="AlphaFoldDB" id="A0A2X4UG27"/>
<dbReference type="Proteomes" id="UP000248897">
    <property type="component" value="Chromosome 1"/>
</dbReference>
<evidence type="ECO:0000313" key="2">
    <source>
        <dbReference type="EMBL" id="SQI37619.1"/>
    </source>
</evidence>
<reference evidence="2 3" key="1">
    <citation type="submission" date="2018-06" db="EMBL/GenBank/DDBJ databases">
        <authorList>
            <consortium name="Pathogen Informatics"/>
            <person name="Doyle S."/>
        </authorList>
    </citation>
    <scope>NUCLEOTIDE SEQUENCE [LARGE SCALE GENOMIC DNA]</scope>
    <source>
        <strain evidence="2 3">NCTC12961</strain>
    </source>
</reference>